<feature type="region of interest" description="Disordered" evidence="1">
    <location>
        <begin position="55"/>
        <end position="77"/>
    </location>
</feature>
<evidence type="ECO:0000313" key="2">
    <source>
        <dbReference type="EMBL" id="AUW42271.1"/>
    </source>
</evidence>
<sequence>MTTANLLTEPTERCRMLCRTQQVGASAACAADQRSDRQWRTHLGHAFEYTCATSDIEHRTTKPRHPRSSREDEPNHQGLTPYEFICKAWASQLERFTFDPLHQMPGLNI</sequence>
<evidence type="ECO:0000313" key="3">
    <source>
        <dbReference type="Proteomes" id="UP000238523"/>
    </source>
</evidence>
<dbReference type="EMBL" id="CP025012">
    <property type="protein sequence ID" value="AUW42271.1"/>
    <property type="molecule type" value="Genomic_DNA"/>
</dbReference>
<proteinExistence type="predicted"/>
<protein>
    <submittedName>
        <fullName evidence="2">Integrase core domain-containing protein</fullName>
    </submittedName>
</protein>
<organism evidence="2 3">
    <name type="scientific">Rhizobium leguminosarum</name>
    <dbReference type="NCBI Taxonomy" id="384"/>
    <lineage>
        <taxon>Bacteria</taxon>
        <taxon>Pseudomonadati</taxon>
        <taxon>Pseudomonadota</taxon>
        <taxon>Alphaproteobacteria</taxon>
        <taxon>Hyphomicrobiales</taxon>
        <taxon>Rhizobiaceae</taxon>
        <taxon>Rhizobium/Agrobacterium group</taxon>
        <taxon>Rhizobium</taxon>
    </lineage>
</organism>
<reference evidence="2 3" key="1">
    <citation type="submission" date="2017-11" db="EMBL/GenBank/DDBJ databases">
        <title>Complete genome of Rhizobium leguminosarum Norway, an ineffective micro-symbiont.</title>
        <authorList>
            <person name="Hoffrichter A."/>
            <person name="Liang J."/>
            <person name="Brachmann A."/>
            <person name="Marin M."/>
        </authorList>
    </citation>
    <scope>NUCLEOTIDE SEQUENCE [LARGE SCALE GENOMIC DNA]</scope>
    <source>
        <strain evidence="2 3">Norway</strain>
    </source>
</reference>
<evidence type="ECO:0000256" key="1">
    <source>
        <dbReference type="SAM" id="MobiDB-lite"/>
    </source>
</evidence>
<name>A0A2K9Z2D1_RHILE</name>
<gene>
    <name evidence="2" type="ORF">CUJ84_Chr001900</name>
</gene>
<dbReference type="AlphaFoldDB" id="A0A2K9Z2D1"/>
<dbReference type="Proteomes" id="UP000238523">
    <property type="component" value="Chromosome"/>
</dbReference>
<accession>A0A2K9Z2D1</accession>